<sequence length="75" mass="8799">MATSVKFFDNRVSEARRYGAVYCRSIPKQFEYWSRISKIAEENPDLPCAFIREILIAREEATEGERSEYQFGEIV</sequence>
<dbReference type="Proteomes" id="UP001056649">
    <property type="component" value="Chromosome"/>
</dbReference>
<proteinExistence type="predicted"/>
<evidence type="ECO:0000313" key="2">
    <source>
        <dbReference type="Proteomes" id="UP001056649"/>
    </source>
</evidence>
<organism evidence="1 2">
    <name type="scientific">Candidatus Endoriftia persephonae</name>
    <dbReference type="NCBI Taxonomy" id="393765"/>
    <lineage>
        <taxon>Bacteria</taxon>
        <taxon>Pseudomonadati</taxon>
        <taxon>Pseudomonadota</taxon>
        <taxon>Gammaproteobacteria</taxon>
        <taxon>Chromatiales</taxon>
        <taxon>Sedimenticolaceae</taxon>
        <taxon>Candidatus Endoriftia</taxon>
    </lineage>
</organism>
<accession>A0A9J7A0U9</accession>
<dbReference type="EMBL" id="CP090569">
    <property type="protein sequence ID" value="USF88685.1"/>
    <property type="molecule type" value="Genomic_DNA"/>
</dbReference>
<name>A0A9J7A0U9_9GAMM</name>
<dbReference type="InterPro" id="IPR021831">
    <property type="entry name" value="ParD-like"/>
</dbReference>
<dbReference type="AlphaFoldDB" id="A0A9J7A0U9"/>
<dbReference type="RefSeq" id="WP_006474194.1">
    <property type="nucleotide sequence ID" value="NZ_CP090569.1"/>
</dbReference>
<protein>
    <submittedName>
        <fullName evidence="1">ParD-like family protein</fullName>
    </submittedName>
</protein>
<evidence type="ECO:0000313" key="1">
    <source>
        <dbReference type="EMBL" id="USF88685.1"/>
    </source>
</evidence>
<reference evidence="1" key="1">
    <citation type="journal article" date="2022" name="Mol. Ecol. Resour.">
        <title>The complete and closed genome of the facultative generalist Candidatus Endoriftia persephone from deep-sea hydrothermal vents.</title>
        <authorList>
            <person name="de Oliveira A.L."/>
            <person name="Srivastava A."/>
            <person name="Espada-Hinojosa S."/>
            <person name="Bright M."/>
        </authorList>
    </citation>
    <scope>NUCLEOTIDE SEQUENCE</scope>
    <source>
        <strain evidence="1">Tica-EPR-9o50.N</strain>
    </source>
</reference>
<gene>
    <name evidence="1" type="ORF">L0Y14_05495</name>
</gene>
<dbReference type="Pfam" id="PF11903">
    <property type="entry name" value="ParD_like"/>
    <property type="match status" value="1"/>
</dbReference>
<dbReference type="KEGG" id="eps:L0Y14_05495"/>
<keyword evidence="2" id="KW-1185">Reference proteome</keyword>